<evidence type="ECO:0000313" key="1">
    <source>
        <dbReference type="EMBL" id="KAK4191442.1"/>
    </source>
</evidence>
<dbReference type="EMBL" id="MU864359">
    <property type="protein sequence ID" value="KAK4191442.1"/>
    <property type="molecule type" value="Genomic_DNA"/>
</dbReference>
<evidence type="ECO:0000313" key="2">
    <source>
        <dbReference type="Proteomes" id="UP001302126"/>
    </source>
</evidence>
<reference evidence="1" key="2">
    <citation type="submission" date="2023-05" db="EMBL/GenBank/DDBJ databases">
        <authorList>
            <consortium name="Lawrence Berkeley National Laboratory"/>
            <person name="Steindorff A."/>
            <person name="Hensen N."/>
            <person name="Bonometti L."/>
            <person name="Westerberg I."/>
            <person name="Brannstrom I.O."/>
            <person name="Guillou S."/>
            <person name="Cros-Aarteil S."/>
            <person name="Calhoun S."/>
            <person name="Haridas S."/>
            <person name="Kuo A."/>
            <person name="Mondo S."/>
            <person name="Pangilinan J."/>
            <person name="Riley R."/>
            <person name="Labutti K."/>
            <person name="Andreopoulos B."/>
            <person name="Lipzen A."/>
            <person name="Chen C."/>
            <person name="Yanf M."/>
            <person name="Daum C."/>
            <person name="Ng V."/>
            <person name="Clum A."/>
            <person name="Ohm R."/>
            <person name="Martin F."/>
            <person name="Silar P."/>
            <person name="Natvig D."/>
            <person name="Lalanne C."/>
            <person name="Gautier V."/>
            <person name="Ament-Velasquez S.L."/>
            <person name="Kruys A."/>
            <person name="Hutchinson M.I."/>
            <person name="Powell A.J."/>
            <person name="Barry K."/>
            <person name="Miller A.N."/>
            <person name="Grigoriev I.V."/>
            <person name="Debuchy R."/>
            <person name="Gladieux P."/>
            <person name="Thoren M.H."/>
            <person name="Johannesson H."/>
        </authorList>
    </citation>
    <scope>NUCLEOTIDE SEQUENCE</scope>
    <source>
        <strain evidence="1">PSN309</strain>
    </source>
</reference>
<accession>A0AAN6X4W7</accession>
<gene>
    <name evidence="1" type="ORF">QBC35DRAFT_470828</name>
</gene>
<name>A0AAN6X4W7_9PEZI</name>
<organism evidence="1 2">
    <name type="scientific">Podospora australis</name>
    <dbReference type="NCBI Taxonomy" id="1536484"/>
    <lineage>
        <taxon>Eukaryota</taxon>
        <taxon>Fungi</taxon>
        <taxon>Dikarya</taxon>
        <taxon>Ascomycota</taxon>
        <taxon>Pezizomycotina</taxon>
        <taxon>Sordariomycetes</taxon>
        <taxon>Sordariomycetidae</taxon>
        <taxon>Sordariales</taxon>
        <taxon>Podosporaceae</taxon>
        <taxon>Podospora</taxon>
    </lineage>
</organism>
<dbReference type="AlphaFoldDB" id="A0AAN6X4W7"/>
<proteinExistence type="predicted"/>
<comment type="caution">
    <text evidence="1">The sequence shown here is derived from an EMBL/GenBank/DDBJ whole genome shotgun (WGS) entry which is preliminary data.</text>
</comment>
<dbReference type="Proteomes" id="UP001302126">
    <property type="component" value="Unassembled WGS sequence"/>
</dbReference>
<keyword evidence="2" id="KW-1185">Reference proteome</keyword>
<reference evidence="1" key="1">
    <citation type="journal article" date="2023" name="Mol. Phylogenet. Evol.">
        <title>Genome-scale phylogeny and comparative genomics of the fungal order Sordariales.</title>
        <authorList>
            <person name="Hensen N."/>
            <person name="Bonometti L."/>
            <person name="Westerberg I."/>
            <person name="Brannstrom I.O."/>
            <person name="Guillou S."/>
            <person name="Cros-Aarteil S."/>
            <person name="Calhoun S."/>
            <person name="Haridas S."/>
            <person name="Kuo A."/>
            <person name="Mondo S."/>
            <person name="Pangilinan J."/>
            <person name="Riley R."/>
            <person name="LaButti K."/>
            <person name="Andreopoulos B."/>
            <person name="Lipzen A."/>
            <person name="Chen C."/>
            <person name="Yan M."/>
            <person name="Daum C."/>
            <person name="Ng V."/>
            <person name="Clum A."/>
            <person name="Steindorff A."/>
            <person name="Ohm R.A."/>
            <person name="Martin F."/>
            <person name="Silar P."/>
            <person name="Natvig D.O."/>
            <person name="Lalanne C."/>
            <person name="Gautier V."/>
            <person name="Ament-Velasquez S.L."/>
            <person name="Kruys A."/>
            <person name="Hutchinson M.I."/>
            <person name="Powell A.J."/>
            <person name="Barry K."/>
            <person name="Miller A.N."/>
            <person name="Grigoriev I.V."/>
            <person name="Debuchy R."/>
            <person name="Gladieux P."/>
            <person name="Hiltunen Thoren M."/>
            <person name="Johannesson H."/>
        </authorList>
    </citation>
    <scope>NUCLEOTIDE SEQUENCE</scope>
    <source>
        <strain evidence="1">PSN309</strain>
    </source>
</reference>
<sequence length="141" mass="15714">MPGVPGFEDPGAKEALIFPKTTQGDTHSSVSTQKVSSKRSFMTEAIIPFNVLLGAVLGGAQVHTSPLSQWLQDNPPPLLSEFLRQMYVPFAVPPISRPTYIVLLNIFALTASIQHHSHRTEKYQTQYSLRHSWLGLRPLYS</sequence>
<protein>
    <submittedName>
        <fullName evidence="1">Uncharacterized protein</fullName>
    </submittedName>
</protein>